<dbReference type="GO" id="GO:0005634">
    <property type="term" value="C:nucleus"/>
    <property type="evidence" value="ECO:0007669"/>
    <property type="project" value="UniProtKB-SubCell"/>
</dbReference>
<dbReference type="RefSeq" id="XP_027610625.1">
    <property type="nucleotide sequence ID" value="XM_027754824.1"/>
</dbReference>
<evidence type="ECO:0000256" key="7">
    <source>
        <dbReference type="SAM" id="MobiDB-lite"/>
    </source>
</evidence>
<sequence length="550" mass="60850">MFPTLGLFSKLPCPEKQSCRRVNCLYTHDPDVVYQSPITIVVDVAPTPPSEQPPPSSSSQHAQKAFPSILPAKRSVSSPLHAVAGSSDASNQEPPRKLQRTGPLQKSIAVPTASHTSTGVPVLRVSAAQSQVPISVRQAMLKNLYDHFLVLYEKILPANPSLASEHALRQEEEVYNISTKYTYRNAVISSIATLKKRSFPDHFSHPSVGTECDVTKREEARKKMEALRLTASQLEPYVLSVDEMRRWGYIVDIPPGSGGERSSEEGSIKTCERCRQQFKVKRAEEADECVFHWGKPYSSKVNGERRRLYTCCSRSMDDEGCERGPHVFYDLTPEDLHLRHPFSFTPGTSPEQSDNSSTDSDMTADTALDIVALDCEMIYTTGGMRVARVSAVDSTGKEVFDEHVRMDEGVEVIDFNTRFSGITAESYKTALLPLSGIRASLDALVSSKTIVIGHGLDNDLKTLRMIHYRCVDTAIMFRHPSGPPFRRALRNLVKEFLGRTIQAGGGTVGHSSVEDSVATLDLVRWQVLNNPNPRPKVDTKPSETHNVGPS</sequence>
<dbReference type="FunCoup" id="A0A401GC24">
    <property type="interactions" value="222"/>
</dbReference>
<evidence type="ECO:0000313" key="9">
    <source>
        <dbReference type="EMBL" id="GBE79712.1"/>
    </source>
</evidence>
<dbReference type="GO" id="GO:0010629">
    <property type="term" value="P:negative regulation of gene expression"/>
    <property type="evidence" value="ECO:0007669"/>
    <property type="project" value="UniProtKB-ARBA"/>
</dbReference>
<feature type="compositionally biased region" description="Pro residues" evidence="7">
    <location>
        <begin position="46"/>
        <end position="56"/>
    </location>
</feature>
<feature type="region of interest" description="Disordered" evidence="7">
    <location>
        <begin position="340"/>
        <end position="362"/>
    </location>
</feature>
<keyword evidence="3" id="KW-0540">Nuclease</keyword>
<dbReference type="AlphaFoldDB" id="A0A401GC24"/>
<dbReference type="STRING" id="139825.A0A401GC24"/>
<dbReference type="InterPro" id="IPR013520">
    <property type="entry name" value="Ribonucl_H"/>
</dbReference>
<feature type="region of interest" description="Disordered" evidence="7">
    <location>
        <begin position="44"/>
        <end position="65"/>
    </location>
</feature>
<evidence type="ECO:0000256" key="4">
    <source>
        <dbReference type="ARBA" id="ARBA00022801"/>
    </source>
</evidence>
<accession>A0A401GC24</accession>
<feature type="region of interest" description="Disordered" evidence="7">
    <location>
        <begin position="530"/>
        <end position="550"/>
    </location>
</feature>
<dbReference type="InterPro" id="IPR047021">
    <property type="entry name" value="REXO1/3/4-like"/>
</dbReference>
<organism evidence="9 10">
    <name type="scientific">Sparassis crispa</name>
    <dbReference type="NCBI Taxonomy" id="139825"/>
    <lineage>
        <taxon>Eukaryota</taxon>
        <taxon>Fungi</taxon>
        <taxon>Dikarya</taxon>
        <taxon>Basidiomycota</taxon>
        <taxon>Agaricomycotina</taxon>
        <taxon>Agaricomycetes</taxon>
        <taxon>Polyporales</taxon>
        <taxon>Sparassidaceae</taxon>
        <taxon>Sparassis</taxon>
    </lineage>
</organism>
<evidence type="ECO:0000256" key="3">
    <source>
        <dbReference type="ARBA" id="ARBA00022722"/>
    </source>
</evidence>
<dbReference type="EMBL" id="BFAD01000002">
    <property type="protein sequence ID" value="GBE79712.1"/>
    <property type="molecule type" value="Genomic_DNA"/>
</dbReference>
<evidence type="ECO:0000256" key="6">
    <source>
        <dbReference type="ARBA" id="ARBA00023242"/>
    </source>
</evidence>
<keyword evidence="6" id="KW-0539">Nucleus</keyword>
<dbReference type="InParanoid" id="A0A401GC24"/>
<dbReference type="CDD" id="cd06145">
    <property type="entry name" value="REX1_like"/>
    <property type="match status" value="1"/>
</dbReference>
<keyword evidence="4" id="KW-0378">Hydrolase</keyword>
<dbReference type="SMART" id="SM00479">
    <property type="entry name" value="EXOIII"/>
    <property type="match status" value="1"/>
</dbReference>
<dbReference type="InterPro" id="IPR012337">
    <property type="entry name" value="RNaseH-like_sf"/>
</dbReference>
<gene>
    <name evidence="9" type="ORF">SCP_0209130</name>
</gene>
<dbReference type="GO" id="GO:0003676">
    <property type="term" value="F:nucleic acid binding"/>
    <property type="evidence" value="ECO:0007669"/>
    <property type="project" value="InterPro"/>
</dbReference>
<comment type="similarity">
    <text evidence="2">Belongs to the REXO1/REXO3 family.</text>
</comment>
<keyword evidence="5 9" id="KW-0269">Exonuclease</keyword>
<dbReference type="OrthoDB" id="8191639at2759"/>
<protein>
    <submittedName>
        <fullName evidence="9">RNA exonuclease 3</fullName>
    </submittedName>
</protein>
<dbReference type="FunFam" id="3.30.420.10:FF:000031">
    <property type="entry name" value="RNA exonuclease 1"/>
    <property type="match status" value="1"/>
</dbReference>
<dbReference type="InterPro" id="IPR034922">
    <property type="entry name" value="REX1-like_exo"/>
</dbReference>
<dbReference type="PANTHER" id="PTHR12801:SF115">
    <property type="entry name" value="FI18136P1-RELATED"/>
    <property type="match status" value="1"/>
</dbReference>
<comment type="subcellular location">
    <subcellularLocation>
        <location evidence="1">Nucleus</location>
    </subcellularLocation>
</comment>
<dbReference type="PANTHER" id="PTHR12801">
    <property type="entry name" value="RNA EXONUCLEASE REXO1 / RECO3 FAMILY MEMBER-RELATED"/>
    <property type="match status" value="1"/>
</dbReference>
<name>A0A401GC24_9APHY</name>
<dbReference type="GeneID" id="38776629"/>
<dbReference type="GO" id="GO:0004527">
    <property type="term" value="F:exonuclease activity"/>
    <property type="evidence" value="ECO:0007669"/>
    <property type="project" value="UniProtKB-KW"/>
</dbReference>
<proteinExistence type="inferred from homology"/>
<dbReference type="SUPFAM" id="SSF53098">
    <property type="entry name" value="Ribonuclease H-like"/>
    <property type="match status" value="1"/>
</dbReference>
<dbReference type="InterPro" id="IPR036397">
    <property type="entry name" value="RNaseH_sf"/>
</dbReference>
<feature type="compositionally biased region" description="Polar residues" evidence="7">
    <location>
        <begin position="345"/>
        <end position="362"/>
    </location>
</feature>
<evidence type="ECO:0000256" key="2">
    <source>
        <dbReference type="ARBA" id="ARBA00006357"/>
    </source>
</evidence>
<keyword evidence="10" id="KW-1185">Reference proteome</keyword>
<feature type="region of interest" description="Disordered" evidence="7">
    <location>
        <begin position="80"/>
        <end position="104"/>
    </location>
</feature>
<dbReference type="Proteomes" id="UP000287166">
    <property type="component" value="Unassembled WGS sequence"/>
</dbReference>
<feature type="domain" description="Exonuclease" evidence="8">
    <location>
        <begin position="369"/>
        <end position="532"/>
    </location>
</feature>
<evidence type="ECO:0000313" key="10">
    <source>
        <dbReference type="Proteomes" id="UP000287166"/>
    </source>
</evidence>
<evidence type="ECO:0000256" key="5">
    <source>
        <dbReference type="ARBA" id="ARBA00022839"/>
    </source>
</evidence>
<dbReference type="Gene3D" id="3.30.420.10">
    <property type="entry name" value="Ribonuclease H-like superfamily/Ribonuclease H"/>
    <property type="match status" value="1"/>
</dbReference>
<comment type="caution">
    <text evidence="9">The sequence shown here is derived from an EMBL/GenBank/DDBJ whole genome shotgun (WGS) entry which is preliminary data.</text>
</comment>
<reference evidence="9 10" key="1">
    <citation type="journal article" date="2018" name="Sci. Rep.">
        <title>Genome sequence of the cauliflower mushroom Sparassis crispa (Hanabiratake) and its association with beneficial usage.</title>
        <authorList>
            <person name="Kiyama R."/>
            <person name="Furutani Y."/>
            <person name="Kawaguchi K."/>
            <person name="Nakanishi T."/>
        </authorList>
    </citation>
    <scope>NUCLEOTIDE SEQUENCE [LARGE SCALE GENOMIC DNA]</scope>
</reference>
<evidence type="ECO:0000259" key="8">
    <source>
        <dbReference type="SMART" id="SM00479"/>
    </source>
</evidence>
<evidence type="ECO:0000256" key="1">
    <source>
        <dbReference type="ARBA" id="ARBA00004123"/>
    </source>
</evidence>